<dbReference type="RefSeq" id="WP_188798661.1">
    <property type="nucleotide sequence ID" value="NZ_BMIZ01000001.1"/>
</dbReference>
<keyword evidence="3" id="KW-1185">Reference proteome</keyword>
<dbReference type="Proteomes" id="UP000663181">
    <property type="component" value="Chromosome"/>
</dbReference>
<gene>
    <name evidence="2" type="ORF">ISN74_07065</name>
</gene>
<feature type="signal peptide" evidence="1">
    <location>
        <begin position="1"/>
        <end position="22"/>
    </location>
</feature>
<feature type="chain" id="PRO_5046405205" evidence="1">
    <location>
        <begin position="23"/>
        <end position="93"/>
    </location>
</feature>
<keyword evidence="1" id="KW-0732">Signal</keyword>
<evidence type="ECO:0000313" key="3">
    <source>
        <dbReference type="Proteomes" id="UP000663181"/>
    </source>
</evidence>
<reference evidence="2 3" key="1">
    <citation type="submission" date="2020-10" db="EMBL/GenBank/DDBJ databases">
        <title>Phylogeny of dyella-like bacteria.</title>
        <authorList>
            <person name="Fu J."/>
        </authorList>
    </citation>
    <scope>NUCLEOTIDE SEQUENCE [LARGE SCALE GENOMIC DNA]</scope>
    <source>
        <strain evidence="2 3">DHOB09</strain>
    </source>
</reference>
<evidence type="ECO:0000313" key="2">
    <source>
        <dbReference type="EMBL" id="QRN55092.1"/>
    </source>
</evidence>
<evidence type="ECO:0000256" key="1">
    <source>
        <dbReference type="SAM" id="SignalP"/>
    </source>
</evidence>
<dbReference type="EMBL" id="CP064030">
    <property type="protein sequence ID" value="QRN55092.1"/>
    <property type="molecule type" value="Genomic_DNA"/>
</dbReference>
<name>A0ABX7GZL9_9GAMM</name>
<sequence length="93" mass="9925">MNGHRLANALLAMFLLATSAHATSSRGAIHFYGSVYLPASASRMLSAKTRADTVDATSSVSLTDAQKALHSDLLEYFAHYSGANAKLFSVTYL</sequence>
<organism evidence="2 3">
    <name type="scientific">Dyella caseinilytica</name>
    <dbReference type="NCBI Taxonomy" id="1849581"/>
    <lineage>
        <taxon>Bacteria</taxon>
        <taxon>Pseudomonadati</taxon>
        <taxon>Pseudomonadota</taxon>
        <taxon>Gammaproteobacteria</taxon>
        <taxon>Lysobacterales</taxon>
        <taxon>Rhodanobacteraceae</taxon>
        <taxon>Dyella</taxon>
    </lineage>
</organism>
<proteinExistence type="predicted"/>
<accession>A0ABX7GZL9</accession>
<protein>
    <submittedName>
        <fullName evidence="2">Uncharacterized protein</fullName>
    </submittedName>
</protein>